<evidence type="ECO:0000256" key="4">
    <source>
        <dbReference type="ARBA" id="ARBA00022825"/>
    </source>
</evidence>
<dbReference type="InterPro" id="IPR029062">
    <property type="entry name" value="Class_I_gatase-like"/>
</dbReference>
<dbReference type="Gene3D" id="3.40.50.880">
    <property type="match status" value="1"/>
</dbReference>
<evidence type="ECO:0000313" key="5">
    <source>
        <dbReference type="EMBL" id="CAD9344242.1"/>
    </source>
</evidence>
<dbReference type="GO" id="GO:0006508">
    <property type="term" value="P:proteolysis"/>
    <property type="evidence" value="ECO:0007669"/>
    <property type="project" value="UniProtKB-KW"/>
</dbReference>
<proteinExistence type="inferred from homology"/>
<dbReference type="EMBL" id="HBGN01028263">
    <property type="protein sequence ID" value="CAD9344242.1"/>
    <property type="molecule type" value="Transcribed_RNA"/>
</dbReference>
<dbReference type="AlphaFoldDB" id="A0A6U3U521"/>
<dbReference type="InterPro" id="IPR005320">
    <property type="entry name" value="Peptidase_S51"/>
</dbReference>
<dbReference type="PANTHER" id="PTHR20842:SF0">
    <property type="entry name" value="ALPHA-ASPARTYL DIPEPTIDASE"/>
    <property type="match status" value="1"/>
</dbReference>
<dbReference type="GO" id="GO:0008236">
    <property type="term" value="F:serine-type peptidase activity"/>
    <property type="evidence" value="ECO:0007669"/>
    <property type="project" value="UniProtKB-KW"/>
</dbReference>
<gene>
    <name evidence="5" type="ORF">DBRI1063_LOCUS18257</name>
</gene>
<evidence type="ECO:0000256" key="3">
    <source>
        <dbReference type="ARBA" id="ARBA00022801"/>
    </source>
</evidence>
<name>A0A6U3U521_9STRA</name>
<dbReference type="Pfam" id="PF03575">
    <property type="entry name" value="Peptidase_S51"/>
    <property type="match status" value="1"/>
</dbReference>
<accession>A0A6U3U521</accession>
<evidence type="ECO:0000256" key="2">
    <source>
        <dbReference type="ARBA" id="ARBA00022670"/>
    </source>
</evidence>
<organism evidence="5">
    <name type="scientific">Ditylum brightwellii</name>
    <dbReference type="NCBI Taxonomy" id="49249"/>
    <lineage>
        <taxon>Eukaryota</taxon>
        <taxon>Sar</taxon>
        <taxon>Stramenopiles</taxon>
        <taxon>Ochrophyta</taxon>
        <taxon>Bacillariophyta</taxon>
        <taxon>Mediophyceae</taxon>
        <taxon>Lithodesmiophycidae</taxon>
        <taxon>Lithodesmiales</taxon>
        <taxon>Lithodesmiaceae</taxon>
        <taxon>Ditylum</taxon>
    </lineage>
</organism>
<dbReference type="SUPFAM" id="SSF52317">
    <property type="entry name" value="Class I glutamine amidotransferase-like"/>
    <property type="match status" value="1"/>
</dbReference>
<evidence type="ECO:0000256" key="1">
    <source>
        <dbReference type="ARBA" id="ARBA00006534"/>
    </source>
</evidence>
<comment type="similarity">
    <text evidence="1">Belongs to the peptidase S51 family.</text>
</comment>
<protein>
    <submittedName>
        <fullName evidence="5">Uncharacterized protein</fullName>
    </submittedName>
</protein>
<keyword evidence="4" id="KW-0720">Serine protease</keyword>
<dbReference type="PANTHER" id="PTHR20842">
    <property type="entry name" value="PROTEASE S51 ALPHA-ASPARTYL DIPEPTIDASE"/>
    <property type="match status" value="1"/>
</dbReference>
<keyword evidence="3" id="KW-0378">Hydrolase</keyword>
<keyword evidence="2" id="KW-0645">Protease</keyword>
<sequence>MRLHIRSPHQRSCVPSNNFKGLFVGSGSDGLGQPCFADAIIDLTGKVAKAITVLYLGTATYDRPENRLKQTSLLSERGCRIISLDVTSKSPSIIQMINVIEDADVILASGGNTLFACDRWKRLGLDKLLRDAMLRGTVLTGGSAGAICWFDGGHSDSMDPDSYKTAMLSGEKDVVGDESSAMPENEDDAKTWEYIRVDSLSFLPGLVCPHHDITQSNGIPRSRDFDEMMLRHSSETGIGIDHWAGLEINGDRYRVVSAKGKEGSVMSKTKAFSPDRKGIPGVWIKKVVNGQVHSTLCPESGFVDDLLSFPATITKDERMYLCRKENPDDGPMPQYY</sequence>
<reference evidence="5" key="1">
    <citation type="submission" date="2021-01" db="EMBL/GenBank/DDBJ databases">
        <authorList>
            <person name="Corre E."/>
            <person name="Pelletier E."/>
            <person name="Niang G."/>
            <person name="Scheremetjew M."/>
            <person name="Finn R."/>
            <person name="Kale V."/>
            <person name="Holt S."/>
            <person name="Cochrane G."/>
            <person name="Meng A."/>
            <person name="Brown T."/>
            <person name="Cohen L."/>
        </authorList>
    </citation>
    <scope>NUCLEOTIDE SEQUENCE</scope>
    <source>
        <strain evidence="5">Pop2</strain>
    </source>
</reference>